<evidence type="ECO:0000256" key="8">
    <source>
        <dbReference type="ARBA" id="ARBA00022840"/>
    </source>
</evidence>
<dbReference type="SUPFAM" id="SSF53623">
    <property type="entry name" value="MurD-like peptide ligases, catalytic domain"/>
    <property type="match status" value="1"/>
</dbReference>
<dbReference type="InterPro" id="IPR036615">
    <property type="entry name" value="Mur_ligase_C_dom_sf"/>
</dbReference>
<comment type="catalytic activity">
    <reaction evidence="13">
        <text>UDP-N-acetyl-alpha-D-muramate + L-alanine + ATP = UDP-N-acetyl-alpha-D-muramoyl-L-alanine + ADP + phosphate + H(+)</text>
        <dbReference type="Rhea" id="RHEA:23372"/>
        <dbReference type="ChEBI" id="CHEBI:15378"/>
        <dbReference type="ChEBI" id="CHEBI:30616"/>
        <dbReference type="ChEBI" id="CHEBI:43474"/>
        <dbReference type="ChEBI" id="CHEBI:57972"/>
        <dbReference type="ChEBI" id="CHEBI:70757"/>
        <dbReference type="ChEBI" id="CHEBI:83898"/>
        <dbReference type="ChEBI" id="CHEBI:456216"/>
        <dbReference type="EC" id="6.3.2.8"/>
    </reaction>
</comment>
<dbReference type="Pfam" id="PF02875">
    <property type="entry name" value="Mur_ligase_C"/>
    <property type="match status" value="1"/>
</dbReference>
<comment type="caution">
    <text evidence="17">The sequence shown here is derived from an EMBL/GenBank/DDBJ whole genome shotgun (WGS) entry which is preliminary data.</text>
</comment>
<evidence type="ECO:0000256" key="1">
    <source>
        <dbReference type="ARBA" id="ARBA00004496"/>
    </source>
</evidence>
<dbReference type="RefSeq" id="WP_044417090.1">
    <property type="nucleotide sequence ID" value="NZ_CP041070.1"/>
</dbReference>
<feature type="domain" description="Mur ligase C-terminal" evidence="16">
    <location>
        <begin position="292"/>
        <end position="366"/>
    </location>
</feature>
<evidence type="ECO:0000256" key="12">
    <source>
        <dbReference type="ARBA" id="ARBA00023316"/>
    </source>
</evidence>
<dbReference type="GO" id="GO:0008763">
    <property type="term" value="F:UDP-N-acetylmuramate-L-alanine ligase activity"/>
    <property type="evidence" value="ECO:0007669"/>
    <property type="project" value="UniProtKB-UniRule"/>
</dbReference>
<keyword evidence="4" id="KW-0963">Cytoplasm</keyword>
<dbReference type="PANTHER" id="PTHR43445:SF3">
    <property type="entry name" value="UDP-N-ACETYLMURAMATE--L-ALANINE LIGASE"/>
    <property type="match status" value="1"/>
</dbReference>
<comment type="subcellular location">
    <subcellularLocation>
        <location evidence="1">Cytoplasm</location>
    </subcellularLocation>
</comment>
<dbReference type="Gene3D" id="3.90.190.20">
    <property type="entry name" value="Mur ligase, C-terminal domain"/>
    <property type="match status" value="1"/>
</dbReference>
<dbReference type="InterPro" id="IPR050061">
    <property type="entry name" value="MurCDEF_pg_biosynth"/>
</dbReference>
<dbReference type="OrthoDB" id="9804126at2"/>
<feature type="domain" description="Mur ligase N-terminal catalytic" evidence="15">
    <location>
        <begin position="2"/>
        <end position="96"/>
    </location>
</feature>
<keyword evidence="8" id="KW-0067">ATP-binding</keyword>
<evidence type="ECO:0000313" key="18">
    <source>
        <dbReference type="Proteomes" id="UP000290191"/>
    </source>
</evidence>
<dbReference type="STRING" id="877500.GCA_000935065_01589"/>
<dbReference type="Proteomes" id="UP000290191">
    <property type="component" value="Unassembled WGS sequence"/>
</dbReference>
<dbReference type="SUPFAM" id="SSF51984">
    <property type="entry name" value="MurCD N-terminal domain"/>
    <property type="match status" value="1"/>
</dbReference>
<keyword evidence="11" id="KW-0131">Cell cycle</keyword>
<evidence type="ECO:0000256" key="11">
    <source>
        <dbReference type="ARBA" id="ARBA00023306"/>
    </source>
</evidence>
<dbReference type="GO" id="GO:0009252">
    <property type="term" value="P:peptidoglycan biosynthetic process"/>
    <property type="evidence" value="ECO:0007669"/>
    <property type="project" value="UniProtKB-UniRule"/>
</dbReference>
<dbReference type="SUPFAM" id="SSF53244">
    <property type="entry name" value="MurD-like peptide ligases, peptide-binding domain"/>
    <property type="match status" value="1"/>
</dbReference>
<dbReference type="GO" id="GO:0051301">
    <property type="term" value="P:cell division"/>
    <property type="evidence" value="ECO:0007669"/>
    <property type="project" value="UniProtKB-KW"/>
</dbReference>
<evidence type="ECO:0000259" key="16">
    <source>
        <dbReference type="Pfam" id="PF02875"/>
    </source>
</evidence>
<dbReference type="NCBIfam" id="TIGR01082">
    <property type="entry name" value="murC"/>
    <property type="match status" value="1"/>
</dbReference>
<dbReference type="Pfam" id="PF01225">
    <property type="entry name" value="Mur_ligase"/>
    <property type="match status" value="1"/>
</dbReference>
<evidence type="ECO:0000256" key="4">
    <source>
        <dbReference type="ARBA" id="ARBA00022490"/>
    </source>
</evidence>
<dbReference type="Gene3D" id="3.40.50.720">
    <property type="entry name" value="NAD(P)-binding Rossmann-like Domain"/>
    <property type="match status" value="1"/>
</dbReference>
<evidence type="ECO:0000256" key="2">
    <source>
        <dbReference type="ARBA" id="ARBA00004752"/>
    </source>
</evidence>
<keyword evidence="12" id="KW-0961">Cell wall biogenesis/degradation</keyword>
<dbReference type="GO" id="GO:0008360">
    <property type="term" value="P:regulation of cell shape"/>
    <property type="evidence" value="ECO:0007669"/>
    <property type="project" value="UniProtKB-KW"/>
</dbReference>
<evidence type="ECO:0000256" key="13">
    <source>
        <dbReference type="ARBA" id="ARBA00047833"/>
    </source>
</evidence>
<dbReference type="AlphaFoldDB" id="A0A4Q0Y0M5"/>
<evidence type="ECO:0000256" key="3">
    <source>
        <dbReference type="ARBA" id="ARBA00012211"/>
    </source>
</evidence>
<keyword evidence="18" id="KW-1185">Reference proteome</keyword>
<keyword evidence="6" id="KW-0132">Cell division</keyword>
<comment type="pathway">
    <text evidence="2">Cell wall biogenesis; peptidoglycan biosynthesis.</text>
</comment>
<dbReference type="GO" id="GO:0005524">
    <property type="term" value="F:ATP binding"/>
    <property type="evidence" value="ECO:0007669"/>
    <property type="project" value="UniProtKB-KW"/>
</dbReference>
<keyword evidence="10" id="KW-0573">Peptidoglycan synthesis</keyword>
<dbReference type="PANTHER" id="PTHR43445">
    <property type="entry name" value="UDP-N-ACETYLMURAMATE--L-ALANINE LIGASE-RELATED"/>
    <property type="match status" value="1"/>
</dbReference>
<dbReference type="InterPro" id="IPR036565">
    <property type="entry name" value="Mur-like_cat_sf"/>
</dbReference>
<evidence type="ECO:0000256" key="9">
    <source>
        <dbReference type="ARBA" id="ARBA00022960"/>
    </source>
</evidence>
<dbReference type="GO" id="GO:0071555">
    <property type="term" value="P:cell wall organization"/>
    <property type="evidence" value="ECO:0007669"/>
    <property type="project" value="UniProtKB-KW"/>
</dbReference>
<evidence type="ECO:0000313" key="17">
    <source>
        <dbReference type="EMBL" id="RXJ63143.1"/>
    </source>
</evidence>
<dbReference type="EC" id="6.3.2.8" evidence="3 14"/>
<keyword evidence="9" id="KW-0133">Cell shape</keyword>
<dbReference type="InterPro" id="IPR004101">
    <property type="entry name" value="Mur_ligase_C"/>
</dbReference>
<dbReference type="EMBL" id="PDKO01000005">
    <property type="protein sequence ID" value="RXJ63143.1"/>
    <property type="molecule type" value="Genomic_DNA"/>
</dbReference>
<dbReference type="InterPro" id="IPR005758">
    <property type="entry name" value="UDP-N-AcMur_Ala_ligase_MurC"/>
</dbReference>
<evidence type="ECO:0000256" key="10">
    <source>
        <dbReference type="ARBA" id="ARBA00022984"/>
    </source>
</evidence>
<keyword evidence="7" id="KW-0547">Nucleotide-binding</keyword>
<keyword evidence="5 17" id="KW-0436">Ligase</keyword>
<gene>
    <name evidence="17" type="ORF">CRV06_07740</name>
</gene>
<sequence>MKVHFIGIGGIGLSALARFLNYDGHQVSGSDMKSSPITKELEKEGIKVSCPQDAKNICDDFDLVIYSAAVTDENPELIEARLKQIRTLSRKEALPIVLGDKKNYCVAGAHGKSTTTAILASILQSSALIGAISKDFGSNFRYVNNLLSFEADESDASFLLSNPYCSIVTNAEPEHMEYYHYDYDKFYEAYKKFIELASKRVLNGEDEHIKKLGIKEAEFLYPSHDIKNLSYLLKKGEPCTKFDLKDLGSFEVWGFGYHIAVDASLAILAALNELDIETIRKNLSNYKGIKKRFDLLQKKDNFALIDDYAHHPTEIEATMRSVELYDNLTNINKRVVIWQPHKYSRTHDNLEGFKRCFRRCDQLVILPIWTIPGEQIIDIDFEKEFALYNPIFADSLKTSEGKVELIKDKKVFYSFDEGIILGVGAGDITYQLRK</sequence>
<organism evidence="17 18">
    <name type="scientific">Halarcobacter anaerophilus</name>
    <dbReference type="NCBI Taxonomy" id="877500"/>
    <lineage>
        <taxon>Bacteria</taxon>
        <taxon>Pseudomonadati</taxon>
        <taxon>Campylobacterota</taxon>
        <taxon>Epsilonproteobacteria</taxon>
        <taxon>Campylobacterales</taxon>
        <taxon>Arcobacteraceae</taxon>
        <taxon>Halarcobacter</taxon>
    </lineage>
</organism>
<dbReference type="GO" id="GO:0005737">
    <property type="term" value="C:cytoplasm"/>
    <property type="evidence" value="ECO:0007669"/>
    <property type="project" value="UniProtKB-SubCell"/>
</dbReference>
<evidence type="ECO:0000256" key="5">
    <source>
        <dbReference type="ARBA" id="ARBA00022598"/>
    </source>
</evidence>
<protein>
    <recommendedName>
        <fullName evidence="3 14">UDP-N-acetylmuramate--L-alanine ligase</fullName>
        <ecNumber evidence="3 14">6.3.2.8</ecNumber>
    </recommendedName>
</protein>
<name>A0A4Q0Y0M5_9BACT</name>
<proteinExistence type="predicted"/>
<reference evidence="17 18" key="1">
    <citation type="submission" date="2017-10" db="EMBL/GenBank/DDBJ databases">
        <title>Genomics of the genus Arcobacter.</title>
        <authorList>
            <person name="Perez-Cataluna A."/>
            <person name="Figueras M.J."/>
        </authorList>
    </citation>
    <scope>NUCLEOTIDE SEQUENCE [LARGE SCALE GENOMIC DNA]</scope>
    <source>
        <strain evidence="17 18">DSM 24636</strain>
    </source>
</reference>
<evidence type="ECO:0000259" key="15">
    <source>
        <dbReference type="Pfam" id="PF01225"/>
    </source>
</evidence>
<evidence type="ECO:0000256" key="14">
    <source>
        <dbReference type="NCBIfam" id="TIGR01082"/>
    </source>
</evidence>
<dbReference type="UniPathway" id="UPA00219"/>
<dbReference type="Gene3D" id="3.40.1190.10">
    <property type="entry name" value="Mur-like, catalytic domain"/>
    <property type="match status" value="1"/>
</dbReference>
<dbReference type="InterPro" id="IPR000713">
    <property type="entry name" value="Mur_ligase_N"/>
</dbReference>
<evidence type="ECO:0000256" key="6">
    <source>
        <dbReference type="ARBA" id="ARBA00022618"/>
    </source>
</evidence>
<evidence type="ECO:0000256" key="7">
    <source>
        <dbReference type="ARBA" id="ARBA00022741"/>
    </source>
</evidence>
<accession>A0A4Q0Y0M5</accession>